<reference evidence="4 5" key="1">
    <citation type="submission" date="2020-08" db="EMBL/GenBank/DDBJ databases">
        <title>Genomic Encyclopedia of Type Strains, Phase IV (KMG-IV): sequencing the most valuable type-strain genomes for metagenomic binning, comparative biology and taxonomic classification.</title>
        <authorList>
            <person name="Goeker M."/>
        </authorList>
    </citation>
    <scope>NUCLEOTIDE SEQUENCE [LARGE SCALE GENOMIC DNA]</scope>
    <source>
        <strain evidence="4 5">DSM 102189</strain>
    </source>
</reference>
<evidence type="ECO:0000256" key="2">
    <source>
        <dbReference type="PROSITE-ProRule" id="PRU00169"/>
    </source>
</evidence>
<protein>
    <submittedName>
        <fullName evidence="4">DNA-binding response OmpR family regulator</fullName>
    </submittedName>
</protein>
<dbReference type="Proteomes" id="UP000538147">
    <property type="component" value="Unassembled WGS sequence"/>
</dbReference>
<evidence type="ECO:0000313" key="5">
    <source>
        <dbReference type="Proteomes" id="UP000538147"/>
    </source>
</evidence>
<dbReference type="PANTHER" id="PTHR44591:SF21">
    <property type="entry name" value="TWO-COMPONENT RESPONSE REGULATOR"/>
    <property type="match status" value="1"/>
</dbReference>
<keyword evidence="5" id="KW-1185">Reference proteome</keyword>
<dbReference type="GO" id="GO:0003677">
    <property type="term" value="F:DNA binding"/>
    <property type="evidence" value="ECO:0007669"/>
    <property type="project" value="UniProtKB-KW"/>
</dbReference>
<accession>A0A841L844</accession>
<gene>
    <name evidence="4" type="ORF">FHS79_000176</name>
</gene>
<dbReference type="RefSeq" id="WP_184193902.1">
    <property type="nucleotide sequence ID" value="NZ_BMOX01000034.1"/>
</dbReference>
<evidence type="ECO:0000313" key="4">
    <source>
        <dbReference type="EMBL" id="MBB6226025.1"/>
    </source>
</evidence>
<dbReference type="InterPro" id="IPR050595">
    <property type="entry name" value="Bact_response_regulator"/>
</dbReference>
<evidence type="ECO:0000259" key="3">
    <source>
        <dbReference type="PROSITE" id="PS50110"/>
    </source>
</evidence>
<dbReference type="AlphaFoldDB" id="A0A841L844"/>
<keyword evidence="1 2" id="KW-0597">Phosphoprotein</keyword>
<sequence length="130" mass="13816">MEKAVLILLVEDEAMIALEVQDALNEGGYAVSILTNGTDAIAALNDAEHHFAGLVTDIQLGNGPEGWDVAQRARELYPDIPVVYMSGNRAGDHNSRGVPNSVMVQKPFASAQIVTAISTLINNVSSPSTR</sequence>
<dbReference type="SUPFAM" id="SSF52172">
    <property type="entry name" value="CheY-like"/>
    <property type="match status" value="1"/>
</dbReference>
<evidence type="ECO:0000256" key="1">
    <source>
        <dbReference type="ARBA" id="ARBA00022553"/>
    </source>
</evidence>
<dbReference type="Gene3D" id="3.40.50.2300">
    <property type="match status" value="1"/>
</dbReference>
<dbReference type="PROSITE" id="PS50110">
    <property type="entry name" value="RESPONSE_REGULATORY"/>
    <property type="match status" value="1"/>
</dbReference>
<dbReference type="Pfam" id="PF00072">
    <property type="entry name" value="Response_reg"/>
    <property type="match status" value="1"/>
</dbReference>
<name>A0A841L844_9SPHN</name>
<feature type="modified residue" description="4-aspartylphosphate" evidence="2">
    <location>
        <position position="57"/>
    </location>
</feature>
<dbReference type="EMBL" id="JACIIV010000001">
    <property type="protein sequence ID" value="MBB6226025.1"/>
    <property type="molecule type" value="Genomic_DNA"/>
</dbReference>
<feature type="domain" description="Response regulatory" evidence="3">
    <location>
        <begin position="6"/>
        <end position="121"/>
    </location>
</feature>
<dbReference type="GO" id="GO:0000160">
    <property type="term" value="P:phosphorelay signal transduction system"/>
    <property type="evidence" value="ECO:0007669"/>
    <property type="project" value="InterPro"/>
</dbReference>
<dbReference type="SMART" id="SM00448">
    <property type="entry name" value="REC"/>
    <property type="match status" value="1"/>
</dbReference>
<proteinExistence type="predicted"/>
<dbReference type="InterPro" id="IPR011006">
    <property type="entry name" value="CheY-like_superfamily"/>
</dbReference>
<dbReference type="PANTHER" id="PTHR44591">
    <property type="entry name" value="STRESS RESPONSE REGULATOR PROTEIN 1"/>
    <property type="match status" value="1"/>
</dbReference>
<dbReference type="InterPro" id="IPR001789">
    <property type="entry name" value="Sig_transdc_resp-reg_receiver"/>
</dbReference>
<comment type="caution">
    <text evidence="4">The sequence shown here is derived from an EMBL/GenBank/DDBJ whole genome shotgun (WGS) entry which is preliminary data.</text>
</comment>
<organism evidence="4 5">
    <name type="scientific">Polymorphobacter multimanifer</name>
    <dbReference type="NCBI Taxonomy" id="1070431"/>
    <lineage>
        <taxon>Bacteria</taxon>
        <taxon>Pseudomonadati</taxon>
        <taxon>Pseudomonadota</taxon>
        <taxon>Alphaproteobacteria</taxon>
        <taxon>Sphingomonadales</taxon>
        <taxon>Sphingosinicellaceae</taxon>
        <taxon>Polymorphobacter</taxon>
    </lineage>
</organism>
<keyword evidence="4" id="KW-0238">DNA-binding</keyword>